<comment type="caution">
    <text evidence="1">The sequence shown here is derived from an EMBL/GenBank/DDBJ whole genome shotgun (WGS) entry which is preliminary data.</text>
</comment>
<keyword evidence="2" id="KW-1185">Reference proteome</keyword>
<organism evidence="1 2">
    <name type="scientific">Chrysochromulina tobinii</name>
    <dbReference type="NCBI Taxonomy" id="1460289"/>
    <lineage>
        <taxon>Eukaryota</taxon>
        <taxon>Haptista</taxon>
        <taxon>Haptophyta</taxon>
        <taxon>Prymnesiophyceae</taxon>
        <taxon>Prymnesiales</taxon>
        <taxon>Chrysochromulinaceae</taxon>
        <taxon>Chrysochromulina</taxon>
    </lineage>
</organism>
<sequence length="1937" mass="221062">MASQQLARAFRSWADLRVDTRLVAKMRTLLQPRLRAMRRAWNRLSDVTSVRLAKARVVRRLIGMAFIRALNTWQHASAQRKRGLEVLRRAMRTFSHHHRSRAWRTWHAALEERAAAVEIRAHAIRQLIGAGRSRAFRTWHEMAVTRRAMLLRPIARFRQFHTSRAWDKWGGLTSERAEALHKMRWATSRLLGTEQMHFLRRWRATATKIWLAKNTVKRAFAFMSCSSRARAMTTWRAACSTGSSEEQLILKVVYALRQRIVIRCIRTWALQTHIAAHLLRNLLRGTGKGRRLLLRTAFYRLNAHRRPSAAVAAALFAAAEPLRRAFLFWALEHKSKSCATLVLRREGVAALGCWKAAAAELIKVKRAVRTFLASGRLQSLHGGFARWATNRSLLAKGLAFAVNAIRHERELALTSALPRLREHAALCRAAKSLLGVAARASKLALWRRWRDTLREQIASLRSIKRAASTWMGGARGFAWDAWARKAGAWRLARRAMQSMLSLNLARGWAHFKDEHRRVARMSVLSLTARKLLRRLRLRPAWTKLDAHVTRRRNAPELRKLCRGHAKLGRALCCFRTWRGHASKLNGRSKLDVWREALSAKWGLRVRVAWDLWIEAATLRHAALTLLGSCTDALGRHQMGRWLRLAHTHATRRLTMQRALRHMLLQHLSAAWYALRTHSATMGQIERTLRTFFKPPFTDPFFHWRASARALRDSLTVARRALNLLRGRAEAGAWSLWVDMHRADARRRTEAGAKMARVVRRLLLARVGSALRSWAAQWRKMRLLERVLSAASGTVAAHVDARTLRSTVHRWRWVAALSTQSKPLLRAALRHRAAVLAHAFGLLCTHAAGRALATRAVRRLANIKLVPAYNQWRAACEARHAALTRLRQSSTQWRSAELSAGFDAILRASVVTLEGRRAISVALKRLMRLGLVRAYNRWAPLARHAQRLRATLNRIRLGSSLRALNQWRSETLERAEAERLRRWTAQRFAGDPRVFALAQWRERAAALQAMRARVAAMHPETQLVLHAFCCWRTSSAEMARVHRLLARALLPHARLYACWAAFSREQRAKLDAMKAVARRLIFTGLGRALSKWSEFGAQRKAVGHVARRFLFAQVLRALRSWHEHTAQWQRVKTLAFRVLGTSAALALARWRSASEQWHYAHSLAARLVHSGASRALRQWRDVACARVDALRTLRRVAAKLVHAEAAFAWVHWARAARASSATHGVLMQASRFLLNSELARGFRTMAIMATQKMVQKMALARSVQRWSKPAMLYAWDCLQTLQASRAQVRRACRALLTTALRRAFNTMASYCDGQAAARRRVRSAAAFLRGDGLARAWLSWTSNAAQLAADGRRRREALTFLCADGLGRAFMTWCHNASAAADLLMYLRAGLSAFTGGELRKALNTWSGYAQAIAWERSGQRRAIAHLLNDGRAKAFATWLAMAVESRAAATRRRRSLAYFFNDGLARAMASWIELSRARLMALRKLRRAAYALVAAELLGGLLQWRSTLRKRGSPQKCAATALRAMLRWQAGTLARALGRLHELAAWRTSVRRIVQAWVHRSVYRAFGAWMGAARVASGRTRRLQFALRGWLLQGLALGFRTLYLHAAERAAALAKARHVLLRLRHAAAARAFITWHATAVELQTRRALLASLFLRRGERRALLAWCDAAAKRRHTMASARRVADCCLRRGVGVALERWRAACDARVKSVNVQAAAVRAALLFASMSELRRGWIALLPDAQLKDVIAGHRRLRLGSLLLRKALVTWHRHSYQLALEQRVHDARLRRGAAHGHGGMAGISLAVWRGARWALVLWRRTVLNMMLSAASLGCAHDHYALIRCRWAWRHWRFHNMLEAREYELVFTVVKLLKRWKDHAEHDKHSRFFCEYAADMHREKALYRPLRWWRYKSIVRSSKQEEEFARKHVRFAPSPSDDLLERMD</sequence>
<protein>
    <recommendedName>
        <fullName evidence="3">Sfi1 spindle body domain-containing protein</fullName>
    </recommendedName>
</protein>
<dbReference type="Proteomes" id="UP000037460">
    <property type="component" value="Unassembled WGS sequence"/>
</dbReference>
<reference evidence="2" key="1">
    <citation type="journal article" date="2015" name="PLoS Genet.">
        <title>Genome Sequence and Transcriptome Analyses of Chrysochromulina tobin: Metabolic Tools for Enhanced Algal Fitness in the Prominent Order Prymnesiales (Haptophyceae).</title>
        <authorList>
            <person name="Hovde B.T."/>
            <person name="Deodato C.R."/>
            <person name="Hunsperger H.M."/>
            <person name="Ryken S.A."/>
            <person name="Yost W."/>
            <person name="Jha R.K."/>
            <person name="Patterson J."/>
            <person name="Monnat R.J. Jr."/>
            <person name="Barlow S.B."/>
            <person name="Starkenburg S.R."/>
            <person name="Cattolico R.A."/>
        </authorList>
    </citation>
    <scope>NUCLEOTIDE SEQUENCE</scope>
    <source>
        <strain evidence="2">CCMP291</strain>
    </source>
</reference>
<accession>A0A0M0J8Y2</accession>
<gene>
    <name evidence="1" type="ORF">Ctob_000636</name>
</gene>
<evidence type="ECO:0000313" key="2">
    <source>
        <dbReference type="Proteomes" id="UP000037460"/>
    </source>
</evidence>
<proteinExistence type="predicted"/>
<evidence type="ECO:0000313" key="1">
    <source>
        <dbReference type="EMBL" id="KOO22812.1"/>
    </source>
</evidence>
<evidence type="ECO:0008006" key="3">
    <source>
        <dbReference type="Google" id="ProtNLM"/>
    </source>
</evidence>
<dbReference type="EMBL" id="JWZX01003249">
    <property type="protein sequence ID" value="KOO22812.1"/>
    <property type="molecule type" value="Genomic_DNA"/>
</dbReference>
<name>A0A0M0J8Y2_9EUKA</name>